<dbReference type="Proteomes" id="UP000624709">
    <property type="component" value="Unassembled WGS sequence"/>
</dbReference>
<dbReference type="EMBL" id="BOMS01000088">
    <property type="protein sequence ID" value="GIE69525.1"/>
    <property type="molecule type" value="Genomic_DNA"/>
</dbReference>
<accession>A0ABQ4BG03</accession>
<gene>
    <name evidence="1" type="ORF">Apa02nite_056330</name>
</gene>
<organism evidence="1 2">
    <name type="scientific">Actinoplanes palleronii</name>
    <dbReference type="NCBI Taxonomy" id="113570"/>
    <lineage>
        <taxon>Bacteria</taxon>
        <taxon>Bacillati</taxon>
        <taxon>Actinomycetota</taxon>
        <taxon>Actinomycetes</taxon>
        <taxon>Micromonosporales</taxon>
        <taxon>Micromonosporaceae</taxon>
        <taxon>Actinoplanes</taxon>
    </lineage>
</organism>
<protein>
    <submittedName>
        <fullName evidence="1">Uncharacterized protein</fullName>
    </submittedName>
</protein>
<evidence type="ECO:0000313" key="2">
    <source>
        <dbReference type="Proteomes" id="UP000624709"/>
    </source>
</evidence>
<dbReference type="RefSeq" id="WP_203827669.1">
    <property type="nucleotide sequence ID" value="NZ_BAAATY010000019.1"/>
</dbReference>
<proteinExistence type="predicted"/>
<name>A0ABQ4BG03_9ACTN</name>
<reference evidence="1 2" key="1">
    <citation type="submission" date="2021-01" db="EMBL/GenBank/DDBJ databases">
        <title>Whole genome shotgun sequence of Actinoplanes palleronii NBRC 14916.</title>
        <authorList>
            <person name="Komaki H."/>
            <person name="Tamura T."/>
        </authorList>
    </citation>
    <scope>NUCLEOTIDE SEQUENCE [LARGE SCALE GENOMIC DNA]</scope>
    <source>
        <strain evidence="1 2">NBRC 14916</strain>
    </source>
</reference>
<evidence type="ECO:0000313" key="1">
    <source>
        <dbReference type="EMBL" id="GIE69525.1"/>
    </source>
</evidence>
<comment type="caution">
    <text evidence="1">The sequence shown here is derived from an EMBL/GenBank/DDBJ whole genome shotgun (WGS) entry which is preliminary data.</text>
</comment>
<sequence>MSGPQLSTRLISAAEIPDALRPAAEAALTAGSLCCLTRAETPRRFRRPTVMEVLYLLGENRFTVVTATATGVGVVSTDLRDLRAGTSLSTAGFGLAQPTAEASFSLSGHWVGGNLNDRGSLRILLEGNEDGRQFRTRLLALA</sequence>
<keyword evidence="2" id="KW-1185">Reference proteome</keyword>